<dbReference type="Proteomes" id="UP000049979">
    <property type="component" value="Unassembled WGS sequence"/>
</dbReference>
<keyword evidence="4" id="KW-0255">Endonuclease</keyword>
<dbReference type="Proteomes" id="UP000446657">
    <property type="component" value="Unassembled WGS sequence"/>
</dbReference>
<keyword evidence="11" id="KW-1185">Reference proteome</keyword>
<dbReference type="GO" id="GO:0045892">
    <property type="term" value="P:negative regulation of DNA-templated transcription"/>
    <property type="evidence" value="ECO:0007669"/>
    <property type="project" value="TreeGrafter"/>
</dbReference>
<name>A0A0M6WI33_9FIRM</name>
<dbReference type="PANTHER" id="PTHR38039">
    <property type="entry name" value="TOXIN YOEB"/>
    <property type="match status" value="1"/>
</dbReference>
<dbReference type="InterPro" id="IPR035093">
    <property type="entry name" value="RelE/ParE_toxin_dom_sf"/>
</dbReference>
<dbReference type="InterPro" id="IPR009614">
    <property type="entry name" value="YoeB_toxin"/>
</dbReference>
<organism evidence="8 11">
    <name type="scientific">Roseburia faecis</name>
    <dbReference type="NCBI Taxonomy" id="301302"/>
    <lineage>
        <taxon>Bacteria</taxon>
        <taxon>Bacillati</taxon>
        <taxon>Bacillota</taxon>
        <taxon>Clostridia</taxon>
        <taxon>Lachnospirales</taxon>
        <taxon>Lachnospiraceae</taxon>
        <taxon>Roseburia</taxon>
    </lineage>
</organism>
<dbReference type="AlphaFoldDB" id="A0A0M6WI33"/>
<sequence>MNIVFTPTAWEQYTEWQREDKKMVKRINELIKDIDRNGLLTGIGKPEPLKHRKACSRRITDEHRLIYYMDNIQNLIIYSCKYHYED</sequence>
<dbReference type="EMBL" id="CVRR01000012">
    <property type="protein sequence ID" value="CRL36391.1"/>
    <property type="molecule type" value="Genomic_DNA"/>
</dbReference>
<keyword evidence="5 9" id="KW-0378">Hydrolase</keyword>
<dbReference type="EMBL" id="WNAL01000055">
    <property type="protein sequence ID" value="MTR83151.1"/>
    <property type="molecule type" value="Genomic_DNA"/>
</dbReference>
<dbReference type="PANTHER" id="PTHR38039:SF1">
    <property type="entry name" value="TOXIN YOEB"/>
    <property type="match status" value="1"/>
</dbReference>
<dbReference type="GO" id="GO:0016787">
    <property type="term" value="F:hydrolase activity"/>
    <property type="evidence" value="ECO:0007669"/>
    <property type="project" value="UniProtKB-KW"/>
</dbReference>
<dbReference type="NCBIfam" id="TIGR02116">
    <property type="entry name" value="toxin_Txe_YoeB"/>
    <property type="match status" value="1"/>
</dbReference>
<dbReference type="OrthoDB" id="9801102at2"/>
<evidence type="ECO:0000313" key="8">
    <source>
        <dbReference type="EMBL" id="CRL36391.1"/>
    </source>
</evidence>
<gene>
    <name evidence="9" type="primary">yoeB</name>
    <name evidence="9" type="ORF">ERS852420_03517</name>
    <name evidence="10" type="ORF">GMD30_16070</name>
    <name evidence="8" type="ORF">M72_26121</name>
</gene>
<evidence type="ECO:0000313" key="9">
    <source>
        <dbReference type="EMBL" id="CUN21151.1"/>
    </source>
</evidence>
<evidence type="ECO:0000256" key="6">
    <source>
        <dbReference type="ARBA" id="ARBA00030388"/>
    </source>
</evidence>
<evidence type="ECO:0000256" key="1">
    <source>
        <dbReference type="ARBA" id="ARBA00008172"/>
    </source>
</evidence>
<evidence type="ECO:0000313" key="11">
    <source>
        <dbReference type="Proteomes" id="UP000049979"/>
    </source>
</evidence>
<evidence type="ECO:0000256" key="7">
    <source>
        <dbReference type="ARBA" id="ARBA00050056"/>
    </source>
</evidence>
<keyword evidence="2" id="KW-1277">Toxin-antitoxin system</keyword>
<dbReference type="GO" id="GO:0006401">
    <property type="term" value="P:RNA catabolic process"/>
    <property type="evidence" value="ECO:0007669"/>
    <property type="project" value="InterPro"/>
</dbReference>
<dbReference type="STRING" id="301302.ERS852420_03517"/>
<evidence type="ECO:0000256" key="3">
    <source>
        <dbReference type="ARBA" id="ARBA00022722"/>
    </source>
</evidence>
<dbReference type="SUPFAM" id="SSF143011">
    <property type="entry name" value="RelE-like"/>
    <property type="match status" value="1"/>
</dbReference>
<proteinExistence type="inferred from homology"/>
<evidence type="ECO:0000256" key="2">
    <source>
        <dbReference type="ARBA" id="ARBA00022649"/>
    </source>
</evidence>
<accession>A0A0M6WI33</accession>
<comment type="similarity">
    <text evidence="1">Belongs to the YoeB family.</text>
</comment>
<evidence type="ECO:0000313" key="13">
    <source>
        <dbReference type="Proteomes" id="UP000446657"/>
    </source>
</evidence>
<protein>
    <recommendedName>
        <fullName evidence="7">Endoribonuclease YoeB</fullName>
    </recommendedName>
    <alternativeName>
        <fullName evidence="6">Putative mRNA interferase YoeB</fullName>
    </alternativeName>
</protein>
<evidence type="ECO:0000313" key="10">
    <source>
        <dbReference type="EMBL" id="MTR83151.1"/>
    </source>
</evidence>
<dbReference type="EMBL" id="CYXV01000029">
    <property type="protein sequence ID" value="CUN21151.1"/>
    <property type="molecule type" value="Genomic_DNA"/>
</dbReference>
<evidence type="ECO:0000256" key="5">
    <source>
        <dbReference type="ARBA" id="ARBA00022801"/>
    </source>
</evidence>
<keyword evidence="3" id="KW-0540">Nuclease</keyword>
<dbReference type="Gene3D" id="3.30.2310.20">
    <property type="entry name" value="RelE-like"/>
    <property type="match status" value="1"/>
</dbReference>
<dbReference type="GO" id="GO:0004519">
    <property type="term" value="F:endonuclease activity"/>
    <property type="evidence" value="ECO:0007669"/>
    <property type="project" value="UniProtKB-KW"/>
</dbReference>
<dbReference type="Pfam" id="PF06769">
    <property type="entry name" value="YoeB_toxin"/>
    <property type="match status" value="1"/>
</dbReference>
<reference evidence="10 13" key="3">
    <citation type="journal article" date="2019" name="Nat. Med.">
        <title>A library of human gut bacterial isolates paired with longitudinal multiomics data enables mechanistic microbiome research.</title>
        <authorList>
            <person name="Poyet M."/>
            <person name="Groussin M."/>
            <person name="Gibbons S.M."/>
            <person name="Avila-Pacheco J."/>
            <person name="Jiang X."/>
            <person name="Kearney S.M."/>
            <person name="Perrotta A.R."/>
            <person name="Berdy B."/>
            <person name="Zhao S."/>
            <person name="Lieberman T.D."/>
            <person name="Swanson P.K."/>
            <person name="Smith M."/>
            <person name="Roesemann S."/>
            <person name="Alexander J.E."/>
            <person name="Rich S.A."/>
            <person name="Livny J."/>
            <person name="Vlamakis H."/>
            <person name="Clish C."/>
            <person name="Bullock K."/>
            <person name="Deik A."/>
            <person name="Scott J."/>
            <person name="Pierce K.A."/>
            <person name="Xavier R.J."/>
            <person name="Alm E.J."/>
        </authorList>
    </citation>
    <scope>NUCLEOTIDE SEQUENCE [LARGE SCALE GENOMIC DNA]</scope>
    <source>
        <strain evidence="10 13">BIOML-A1</strain>
    </source>
</reference>
<reference evidence="8" key="2">
    <citation type="submission" date="2015-05" db="EMBL/GenBank/DDBJ databases">
        <authorList>
            <person name="Wang D.B."/>
            <person name="Wang M."/>
        </authorList>
    </citation>
    <scope>NUCLEOTIDE SEQUENCE [LARGE SCALE GENOMIC DNA]</scope>
    <source>
        <strain evidence="8">M72</strain>
    </source>
</reference>
<reference evidence="11" key="1">
    <citation type="submission" date="2015-05" db="EMBL/GenBank/DDBJ databases">
        <authorList>
            <consortium name="Pathogen Informatics"/>
        </authorList>
    </citation>
    <scope>NUCLEOTIDE SEQUENCE [LARGE SCALE GENOMIC DNA]</scope>
    <source>
        <strain evidence="9 12">2789STDY5608863</strain>
        <strain evidence="11">M72</strain>
    </source>
</reference>
<evidence type="ECO:0000313" key="12">
    <source>
        <dbReference type="Proteomes" id="UP000095495"/>
    </source>
</evidence>
<dbReference type="Proteomes" id="UP000095495">
    <property type="component" value="Unassembled WGS sequence"/>
</dbReference>
<evidence type="ECO:0000256" key="4">
    <source>
        <dbReference type="ARBA" id="ARBA00022759"/>
    </source>
</evidence>
<dbReference type="RefSeq" id="WP_022045803.1">
    <property type="nucleotide sequence ID" value="NZ_CP173697.1"/>
</dbReference>